<feature type="compositionally biased region" description="Acidic residues" evidence="1">
    <location>
        <begin position="44"/>
        <end position="53"/>
    </location>
</feature>
<evidence type="ECO:0000313" key="2">
    <source>
        <dbReference type="EMBL" id="TVU16682.1"/>
    </source>
</evidence>
<sequence>MVAWAALPPMSNGVAASRRRRRGAGVDLQPSSSLNRQEARGTTEEEEEEEEEAASAVAEEGWRIQDIVAIAVHLGELEHIGTSPNRRQYRDILMDASSCGDANDLHIKLVRKVI</sequence>
<organism evidence="2 3">
    <name type="scientific">Eragrostis curvula</name>
    <name type="common">weeping love grass</name>
    <dbReference type="NCBI Taxonomy" id="38414"/>
    <lineage>
        <taxon>Eukaryota</taxon>
        <taxon>Viridiplantae</taxon>
        <taxon>Streptophyta</taxon>
        <taxon>Embryophyta</taxon>
        <taxon>Tracheophyta</taxon>
        <taxon>Spermatophyta</taxon>
        <taxon>Magnoliopsida</taxon>
        <taxon>Liliopsida</taxon>
        <taxon>Poales</taxon>
        <taxon>Poaceae</taxon>
        <taxon>PACMAD clade</taxon>
        <taxon>Chloridoideae</taxon>
        <taxon>Eragrostideae</taxon>
        <taxon>Eragrostidinae</taxon>
        <taxon>Eragrostis</taxon>
    </lineage>
</organism>
<evidence type="ECO:0000313" key="3">
    <source>
        <dbReference type="Proteomes" id="UP000324897"/>
    </source>
</evidence>
<dbReference type="EMBL" id="RWGY01000031">
    <property type="protein sequence ID" value="TVU16682.1"/>
    <property type="molecule type" value="Genomic_DNA"/>
</dbReference>
<dbReference type="Gramene" id="TVU16682">
    <property type="protein sequence ID" value="TVU16682"/>
    <property type="gene ID" value="EJB05_40257"/>
</dbReference>
<reference evidence="2 3" key="1">
    <citation type="journal article" date="2019" name="Sci. Rep.">
        <title>A high-quality genome of Eragrostis curvula grass provides insights into Poaceae evolution and supports new strategies to enhance forage quality.</title>
        <authorList>
            <person name="Carballo J."/>
            <person name="Santos B.A.C.M."/>
            <person name="Zappacosta D."/>
            <person name="Garbus I."/>
            <person name="Selva J.P."/>
            <person name="Gallo C.A."/>
            <person name="Diaz A."/>
            <person name="Albertini E."/>
            <person name="Caccamo M."/>
            <person name="Echenique V."/>
        </authorList>
    </citation>
    <scope>NUCLEOTIDE SEQUENCE [LARGE SCALE GENOMIC DNA]</scope>
    <source>
        <strain evidence="3">cv. Victoria</strain>
        <tissue evidence="2">Leaf</tissue>
    </source>
</reference>
<gene>
    <name evidence="2" type="ORF">EJB05_40257</name>
</gene>
<protein>
    <submittedName>
        <fullName evidence="2">Uncharacterized protein</fullName>
    </submittedName>
</protein>
<name>A0A5J9TZ42_9POAL</name>
<keyword evidence="3" id="KW-1185">Reference proteome</keyword>
<comment type="caution">
    <text evidence="2">The sequence shown here is derived from an EMBL/GenBank/DDBJ whole genome shotgun (WGS) entry which is preliminary data.</text>
</comment>
<dbReference type="Proteomes" id="UP000324897">
    <property type="component" value="Unassembled WGS sequence"/>
</dbReference>
<accession>A0A5J9TZ42</accession>
<proteinExistence type="predicted"/>
<feature type="region of interest" description="Disordered" evidence="1">
    <location>
        <begin position="1"/>
        <end position="57"/>
    </location>
</feature>
<evidence type="ECO:0000256" key="1">
    <source>
        <dbReference type="SAM" id="MobiDB-lite"/>
    </source>
</evidence>
<dbReference type="AlphaFoldDB" id="A0A5J9TZ42"/>